<dbReference type="Gramene" id="TraesLAC2D03G01035590.1">
    <property type="protein sequence ID" value="TraesLAC2D03G01035590.1"/>
    <property type="gene ID" value="TraesLAC2D03G01035590"/>
</dbReference>
<dbReference type="EnsemblPlants" id="TraesCS2D02G004600.1">
    <property type="protein sequence ID" value="TraesCS2D02G004600.1"/>
    <property type="gene ID" value="TraesCS2D02G004600"/>
</dbReference>
<dbReference type="Proteomes" id="UP000019116">
    <property type="component" value="Chromosome 2D"/>
</dbReference>
<dbReference type="PANTHER" id="PTHR23155:SF981">
    <property type="entry name" value="NB-ARC DOMAIN CONTAINING PROTEIN, EXPRESSED"/>
    <property type="match status" value="1"/>
</dbReference>
<organism evidence="13">
    <name type="scientific">Triticum aestivum</name>
    <name type="common">Wheat</name>
    <dbReference type="NCBI Taxonomy" id="4565"/>
    <lineage>
        <taxon>Eukaryota</taxon>
        <taxon>Viridiplantae</taxon>
        <taxon>Streptophyta</taxon>
        <taxon>Embryophyta</taxon>
        <taxon>Tracheophyta</taxon>
        <taxon>Spermatophyta</taxon>
        <taxon>Magnoliopsida</taxon>
        <taxon>Liliopsida</taxon>
        <taxon>Poales</taxon>
        <taxon>Poaceae</taxon>
        <taxon>BOP clade</taxon>
        <taxon>Pooideae</taxon>
        <taxon>Triticodae</taxon>
        <taxon>Triticeae</taxon>
        <taxon>Triticinae</taxon>
        <taxon>Triticum</taxon>
    </lineage>
</organism>
<dbReference type="Gramene" id="TraesCS2D03G0008200.1">
    <property type="protein sequence ID" value="TraesCS2D03G0008200.1.CDS"/>
    <property type="gene ID" value="TraesCS2D03G0008200"/>
</dbReference>
<dbReference type="Gramene" id="TraesWEE_scaffold_016590_01G000300.1">
    <property type="protein sequence ID" value="TraesWEE_scaffold_016590_01G000300.1"/>
    <property type="gene ID" value="TraesWEE_scaffold_016590_01G000300"/>
</dbReference>
<dbReference type="Gramene" id="TraesPARA_EIv1.0_0625160.1">
    <property type="protein sequence ID" value="TraesPARA_EIv1.0_0625160.1.CDS"/>
    <property type="gene ID" value="TraesPARA_EIv1.0_0625160"/>
</dbReference>
<evidence type="ECO:0000313" key="13">
    <source>
        <dbReference type="EnsemblPlants" id="TraesCS2D02G004600.1"/>
    </source>
</evidence>
<evidence type="ECO:0000256" key="7">
    <source>
        <dbReference type="SAM" id="Coils"/>
    </source>
</evidence>
<dbReference type="Gramene" id="TraesRN2D0100010600.1">
    <property type="protein sequence ID" value="TraesRN2D0100010600.1"/>
    <property type="gene ID" value="TraesRN2D0100010600"/>
</dbReference>
<dbReference type="Pfam" id="PF00931">
    <property type="entry name" value="NB-ARC"/>
    <property type="match status" value="1"/>
</dbReference>
<dbReference type="SUPFAM" id="SSF52058">
    <property type="entry name" value="L domain-like"/>
    <property type="match status" value="1"/>
</dbReference>
<dbReference type="Pfam" id="PF18052">
    <property type="entry name" value="Rx_N"/>
    <property type="match status" value="1"/>
</dbReference>
<dbReference type="Gramene" id="TraesJUL2D03G01087960.1">
    <property type="protein sequence ID" value="TraesJUL2D03G01087960.1"/>
    <property type="gene ID" value="TraesJUL2D03G01087960"/>
</dbReference>
<dbReference type="OMA" id="HIMMENQ"/>
<reference evidence="13" key="2">
    <citation type="submission" date="2018-10" db="UniProtKB">
        <authorList>
            <consortium name="EnsemblPlants"/>
        </authorList>
    </citation>
    <scope>IDENTIFICATION</scope>
</reference>
<dbReference type="InterPro" id="IPR042197">
    <property type="entry name" value="Apaf_helical"/>
</dbReference>
<feature type="domain" description="NB-ARC" evidence="9">
    <location>
        <begin position="156"/>
        <end position="325"/>
    </location>
</feature>
<dbReference type="Gramene" id="TraesSTA2D03G01072110.1">
    <property type="protein sequence ID" value="TraesSTA2D03G01072110.1"/>
    <property type="gene ID" value="TraesSTA2D03G01072110"/>
</dbReference>
<dbReference type="InterPro" id="IPR027417">
    <property type="entry name" value="P-loop_NTPase"/>
</dbReference>
<keyword evidence="6 7" id="KW-0175">Coiled coil</keyword>
<dbReference type="Gramene" id="TraesCLE_scaffold_009803_01G000200.1">
    <property type="protein sequence ID" value="TraesCLE_scaffold_009803_01G000200.1"/>
    <property type="gene ID" value="TraesCLE_scaffold_009803_01G000200"/>
</dbReference>
<evidence type="ECO:0000256" key="2">
    <source>
        <dbReference type="ARBA" id="ARBA00022614"/>
    </source>
</evidence>
<accession>A0A1D5UVM1</accession>
<dbReference type="InterPro" id="IPR058922">
    <property type="entry name" value="WHD_DRP"/>
</dbReference>
<dbReference type="OrthoDB" id="6161812at2759"/>
<sequence>MEVAVVGAVVGAVVTSLVPKLSAVIGKRFSEFSDLDDDIRYLKTELAIIAAKMDEQHKGQQPSVLQNISTADMRDLAFDIEDCLDQFLPCAACRRGAVSKGDLLDFANQVGKLKKRLERAKQQRTDTDANGSQQAVHLPDQLLGTPAEPADQVGIEEPKQEILGLLGSEELLVISIAGFGGSGKTQLTRAVFDCDEAKEKFGVRAWHTASDHKDGDELLLAILHKLFPEETLLSVSEMQSQVSRLQQRIRFQQKTRCLIVVDDIEKHHWEAIKSFFSELRIIRILVTTTVQTVAKACTKDRGYIYNMRTLSVGDSKDLLKKRVGNFNRNSTDLEDGSAAIVRKCHGHPLALISVANYLLQQEQITGPVCQKTSRLLCTHMDEDKHGDFTKLRQILVNNYINLPFHLKTCLLYTSLFPNDRPVSRKTLTHRWLAEGYIKRETERTYQEAADEKLEQLMDLNIIRPIDTSNRGEKKTCKPHGIMHQFMLYKSISSNFIAPSLENRGNFRHIMMENQRNRREADIDHGATSPAARRPNRLSNLIRSFKPSNSTGSDEDLRPRSLTVFGSAEEAVYSDLINCKLLKVLDLKECNNLEDKHINNIYKLLHLKYLTLGSSVRGLSDKMGNLHCLETLDLRKTKVNTVPVEVISLPHLAHLFGKIKLNKLSSKKLDKFLSGECNLETLSGVVVERNSQFPELMEHMKKLTKVKIWCVITSTDGNYTKLSDAIRKFAQAGTDTSQGARSLSLHLNASSNEMVHLSATSRKAGSAPPVFYLSSLKLQGRLTHFKEFAKALSGLRELCLTCTNLEGPILLACLRELWCLVYLKLVEDRIDDLDINLDGDLASLQRLCIVVKQPRFPKIAQEALPGLVSLQLLCKDLEGVCDGIKVGHFEHLREVALDSEVNPKTIELWENEAKEHPKRPKVLLLKRVEAADTWSAAKYVATDQRSSELLVEGTP</sequence>
<dbReference type="Gene3D" id="1.20.5.4130">
    <property type="match status" value="1"/>
</dbReference>
<keyword evidence="4" id="KW-0547">Nucleotide-binding</keyword>
<dbReference type="Gene3D" id="3.40.50.300">
    <property type="entry name" value="P-loop containing nucleotide triphosphate hydrolases"/>
    <property type="match status" value="1"/>
</dbReference>
<evidence type="ECO:0000259" key="9">
    <source>
        <dbReference type="Pfam" id="PF00931"/>
    </source>
</evidence>
<keyword evidence="2" id="KW-0433">Leucine-rich repeat</keyword>
<evidence type="ECO:0000259" key="10">
    <source>
        <dbReference type="Pfam" id="PF18052"/>
    </source>
</evidence>
<dbReference type="GO" id="GO:0043531">
    <property type="term" value="F:ADP binding"/>
    <property type="evidence" value="ECO:0007669"/>
    <property type="project" value="InterPro"/>
</dbReference>
<evidence type="ECO:0000259" key="11">
    <source>
        <dbReference type="Pfam" id="PF23559"/>
    </source>
</evidence>
<reference evidence="13" key="1">
    <citation type="submission" date="2018-08" db="EMBL/GenBank/DDBJ databases">
        <authorList>
            <person name="Rossello M."/>
        </authorList>
    </citation>
    <scope>NUCLEOTIDE SEQUENCE [LARGE SCALE GENOMIC DNA]</scope>
    <source>
        <strain evidence="13">cv. Chinese Spring</strain>
    </source>
</reference>
<keyword evidence="3" id="KW-0677">Repeat</keyword>
<dbReference type="RefSeq" id="XP_044329597.1">
    <property type="nucleotide sequence ID" value="XM_044473662.1"/>
</dbReference>
<gene>
    <name evidence="13" type="primary">LOC123050943</name>
</gene>
<keyword evidence="5" id="KW-0611">Plant defense</keyword>
<dbReference type="InterPro" id="IPR032675">
    <property type="entry name" value="LRR_dom_sf"/>
</dbReference>
<dbReference type="InterPro" id="IPR036388">
    <property type="entry name" value="WH-like_DNA-bd_sf"/>
</dbReference>
<evidence type="ECO:0000259" key="12">
    <source>
        <dbReference type="Pfam" id="PF23598"/>
    </source>
</evidence>
<feature type="domain" description="Disease resistance protein winged helix" evidence="11">
    <location>
        <begin position="415"/>
        <end position="485"/>
    </location>
</feature>
<dbReference type="Gramene" id="TraesCS2D02G004600.1">
    <property type="protein sequence ID" value="TraesCS2D02G004600.1"/>
    <property type="gene ID" value="TraesCS2D02G004600"/>
</dbReference>
<dbReference type="InterPro" id="IPR044974">
    <property type="entry name" value="Disease_R_plants"/>
</dbReference>
<name>A0A1D5UVM1_WHEAT</name>
<dbReference type="GO" id="GO:0042742">
    <property type="term" value="P:defense response to bacterium"/>
    <property type="evidence" value="ECO:0007669"/>
    <property type="project" value="UniProtKB-ARBA"/>
</dbReference>
<feature type="region of interest" description="Disordered" evidence="8">
    <location>
        <begin position="518"/>
        <end position="556"/>
    </location>
</feature>
<dbReference type="InterPro" id="IPR002182">
    <property type="entry name" value="NB-ARC"/>
</dbReference>
<dbReference type="GeneID" id="123050943"/>
<dbReference type="GO" id="GO:0002758">
    <property type="term" value="P:innate immune response-activating signaling pathway"/>
    <property type="evidence" value="ECO:0007669"/>
    <property type="project" value="UniProtKB-ARBA"/>
</dbReference>
<dbReference type="AlphaFoldDB" id="A0A1D5UVM1"/>
<dbReference type="Gramene" id="TraesNOR2D03G01101540.1">
    <property type="protein sequence ID" value="TraesNOR2D03G01101540.1"/>
    <property type="gene ID" value="TraesNOR2D03G01101540"/>
</dbReference>
<dbReference type="Gene3D" id="1.10.8.430">
    <property type="entry name" value="Helical domain of apoptotic protease-activating factors"/>
    <property type="match status" value="1"/>
</dbReference>
<dbReference type="Pfam" id="PF23559">
    <property type="entry name" value="WHD_DRP"/>
    <property type="match status" value="1"/>
</dbReference>
<feature type="domain" description="Disease resistance N-terminal" evidence="10">
    <location>
        <begin position="13"/>
        <end position="99"/>
    </location>
</feature>
<dbReference type="Gene3D" id="3.80.10.10">
    <property type="entry name" value="Ribonuclease Inhibitor"/>
    <property type="match status" value="1"/>
</dbReference>
<dbReference type="FunFam" id="1.10.10.10:FF:000322">
    <property type="entry name" value="Probable disease resistance protein At1g63360"/>
    <property type="match status" value="1"/>
</dbReference>
<dbReference type="PRINTS" id="PR00364">
    <property type="entry name" value="DISEASERSIST"/>
</dbReference>
<keyword evidence="14" id="KW-1185">Reference proteome</keyword>
<dbReference type="GO" id="GO:0009626">
    <property type="term" value="P:plant-type hypersensitive response"/>
    <property type="evidence" value="ECO:0007669"/>
    <property type="project" value="UniProtKB-ARBA"/>
</dbReference>
<comment type="similarity">
    <text evidence="1">Belongs to the disease resistance NB-LRR family.</text>
</comment>
<evidence type="ECO:0000256" key="4">
    <source>
        <dbReference type="ARBA" id="ARBA00022741"/>
    </source>
</evidence>
<dbReference type="Gramene" id="TraesKAR2D01G0002770.1">
    <property type="protein sequence ID" value="cds.TraesKAR2D01G0002770.1"/>
    <property type="gene ID" value="TraesKAR2D01G0002770"/>
</dbReference>
<dbReference type="SUPFAM" id="SSF52540">
    <property type="entry name" value="P-loop containing nucleoside triphosphate hydrolases"/>
    <property type="match status" value="1"/>
</dbReference>
<dbReference type="Gene3D" id="1.10.10.10">
    <property type="entry name" value="Winged helix-like DNA-binding domain superfamily/Winged helix DNA-binding domain"/>
    <property type="match status" value="1"/>
</dbReference>
<evidence type="ECO:0000256" key="3">
    <source>
        <dbReference type="ARBA" id="ARBA00022737"/>
    </source>
</evidence>
<dbReference type="InterPro" id="IPR041118">
    <property type="entry name" value="Rx_N"/>
</dbReference>
<dbReference type="InterPro" id="IPR055414">
    <property type="entry name" value="LRR_R13L4/SHOC2-like"/>
</dbReference>
<protein>
    <submittedName>
        <fullName evidence="13">Uncharacterized protein</fullName>
    </submittedName>
</protein>
<feature type="domain" description="Disease resistance R13L4/SHOC-2-like LRR" evidence="12">
    <location>
        <begin position="559"/>
        <end position="920"/>
    </location>
</feature>
<dbReference type="Gramene" id="TraesLDM2D03G01084750.1">
    <property type="protein sequence ID" value="TraesLDM2D03G01084750.1"/>
    <property type="gene ID" value="TraesLDM2D03G01084750"/>
</dbReference>
<evidence type="ECO:0000256" key="1">
    <source>
        <dbReference type="ARBA" id="ARBA00008894"/>
    </source>
</evidence>
<feature type="compositionally biased region" description="Polar residues" evidence="8">
    <location>
        <begin position="536"/>
        <end position="551"/>
    </location>
</feature>
<evidence type="ECO:0000256" key="6">
    <source>
        <dbReference type="ARBA" id="ARBA00023054"/>
    </source>
</evidence>
<feature type="coiled-coil region" evidence="7">
    <location>
        <begin position="103"/>
        <end position="130"/>
    </location>
</feature>
<dbReference type="PANTHER" id="PTHR23155">
    <property type="entry name" value="DISEASE RESISTANCE PROTEIN RP"/>
    <property type="match status" value="1"/>
</dbReference>
<evidence type="ECO:0000256" key="5">
    <source>
        <dbReference type="ARBA" id="ARBA00022821"/>
    </source>
</evidence>
<dbReference type="Pfam" id="PF23598">
    <property type="entry name" value="LRR_14"/>
    <property type="match status" value="1"/>
</dbReference>
<proteinExistence type="inferred from homology"/>
<evidence type="ECO:0000256" key="8">
    <source>
        <dbReference type="SAM" id="MobiDB-lite"/>
    </source>
</evidence>
<evidence type="ECO:0000313" key="14">
    <source>
        <dbReference type="Proteomes" id="UP000019116"/>
    </source>
</evidence>
<dbReference type="SMR" id="A0A1D5UVM1"/>